<gene>
    <name evidence="3" type="ORF">QN277_019859</name>
</gene>
<protein>
    <recommendedName>
        <fullName evidence="5">Secoisolariciresinol dehydrogenase</fullName>
    </recommendedName>
</protein>
<evidence type="ECO:0000313" key="4">
    <source>
        <dbReference type="Proteomes" id="UP001293593"/>
    </source>
</evidence>
<keyword evidence="2" id="KW-0560">Oxidoreductase</keyword>
<dbReference type="InterPro" id="IPR036291">
    <property type="entry name" value="NAD(P)-bd_dom_sf"/>
</dbReference>
<dbReference type="PANTHER" id="PTHR43180:SF81">
    <property type="entry name" value="SHORT CHAIN ALCOHOL DEHYDROGENASE"/>
    <property type="match status" value="1"/>
</dbReference>
<comment type="caution">
    <text evidence="3">The sequence shown here is derived from an EMBL/GenBank/DDBJ whole genome shotgun (WGS) entry which is preliminary data.</text>
</comment>
<dbReference type="PANTHER" id="PTHR43180">
    <property type="entry name" value="3-OXOACYL-(ACYL-CARRIER-PROTEIN) REDUCTASE (AFU_ORTHOLOGUE AFUA_6G11210)"/>
    <property type="match status" value="1"/>
</dbReference>
<accession>A0AAE1JIC4</accession>
<dbReference type="InterPro" id="IPR002347">
    <property type="entry name" value="SDR_fam"/>
</dbReference>
<dbReference type="PRINTS" id="PR00081">
    <property type="entry name" value="GDHRDH"/>
</dbReference>
<dbReference type="PRINTS" id="PR00080">
    <property type="entry name" value="SDRFAMILY"/>
</dbReference>
<dbReference type="AlphaFoldDB" id="A0AAE1JIC4"/>
<dbReference type="Gene3D" id="3.40.50.720">
    <property type="entry name" value="NAD(P)-binding Rossmann-like Domain"/>
    <property type="match status" value="1"/>
</dbReference>
<dbReference type="FunFam" id="3.40.50.720:FF:000084">
    <property type="entry name" value="Short-chain dehydrogenase reductase"/>
    <property type="match status" value="1"/>
</dbReference>
<keyword evidence="4" id="KW-1185">Reference proteome</keyword>
<organism evidence="3 4">
    <name type="scientific">Acacia crassicarpa</name>
    <name type="common">northern wattle</name>
    <dbReference type="NCBI Taxonomy" id="499986"/>
    <lineage>
        <taxon>Eukaryota</taxon>
        <taxon>Viridiplantae</taxon>
        <taxon>Streptophyta</taxon>
        <taxon>Embryophyta</taxon>
        <taxon>Tracheophyta</taxon>
        <taxon>Spermatophyta</taxon>
        <taxon>Magnoliopsida</taxon>
        <taxon>eudicotyledons</taxon>
        <taxon>Gunneridae</taxon>
        <taxon>Pentapetalae</taxon>
        <taxon>rosids</taxon>
        <taxon>fabids</taxon>
        <taxon>Fabales</taxon>
        <taxon>Fabaceae</taxon>
        <taxon>Caesalpinioideae</taxon>
        <taxon>mimosoid clade</taxon>
        <taxon>Acacieae</taxon>
        <taxon>Acacia</taxon>
    </lineage>
</organism>
<evidence type="ECO:0000256" key="2">
    <source>
        <dbReference type="ARBA" id="ARBA00023002"/>
    </source>
</evidence>
<name>A0AAE1JIC4_9FABA</name>
<reference evidence="3" key="1">
    <citation type="submission" date="2023-10" db="EMBL/GenBank/DDBJ databases">
        <title>Chromosome-level genome of the transformable northern wattle, Acacia crassicarpa.</title>
        <authorList>
            <person name="Massaro I."/>
            <person name="Sinha N.R."/>
            <person name="Poethig S."/>
            <person name="Leichty A.R."/>
        </authorList>
    </citation>
    <scope>NUCLEOTIDE SEQUENCE</scope>
    <source>
        <strain evidence="3">Acra3RX</strain>
        <tissue evidence="3">Leaf</tissue>
    </source>
</reference>
<evidence type="ECO:0008006" key="5">
    <source>
        <dbReference type="Google" id="ProtNLM"/>
    </source>
</evidence>
<dbReference type="Pfam" id="PF13561">
    <property type="entry name" value="adh_short_C2"/>
    <property type="match status" value="1"/>
</dbReference>
<dbReference type="GO" id="GO:0016491">
    <property type="term" value="F:oxidoreductase activity"/>
    <property type="evidence" value="ECO:0007669"/>
    <property type="project" value="UniProtKB-KW"/>
</dbReference>
<proteinExistence type="inferred from homology"/>
<sequence>MEQVSSSITPITTKRLEGKVAFITGGASGIGAATARAFVRNGAKVVIVDVQDDLGRSLCEDIRSTIGGGADIISYVHCDVTSDSDVEAAITATFSKHGKLDIAYGNAGVSGNPDPSVLGINKDFFNKVFAVNVYGCFLVAKHAARVMIPAKKGSIIFTSSVASVNHGGLPHEYVASKYAVVGLTKNLSVELGAHGIRVNCVSPYAVASPMMVNGMSLKEEDVEKVYSEAGNLKGVILKAEDVAEAAMYLGSDESKYVSGLNLVIDGGFSLTNVSAGWAMMNHFKTMNYC</sequence>
<dbReference type="SUPFAM" id="SSF51735">
    <property type="entry name" value="NAD(P)-binding Rossmann-fold domains"/>
    <property type="match status" value="1"/>
</dbReference>
<evidence type="ECO:0000313" key="3">
    <source>
        <dbReference type="EMBL" id="KAK4271122.1"/>
    </source>
</evidence>
<evidence type="ECO:0000256" key="1">
    <source>
        <dbReference type="ARBA" id="ARBA00006484"/>
    </source>
</evidence>
<dbReference type="Proteomes" id="UP001293593">
    <property type="component" value="Unassembled WGS sequence"/>
</dbReference>
<dbReference type="EMBL" id="JAWXYG010000005">
    <property type="protein sequence ID" value="KAK4271122.1"/>
    <property type="molecule type" value="Genomic_DNA"/>
</dbReference>
<comment type="similarity">
    <text evidence="1">Belongs to the short-chain dehydrogenases/reductases (SDR) family.</text>
</comment>